<proteinExistence type="predicted"/>
<sequence>MSRYRTILKKFYITEEQNEIANNLIKMTNHLSFSSYARKMLFKRSPIYIQFDFKSYHDFIFQVRRIINNLRQLERIAKQSEDLDNVRIFHCCVEMMIGYEKKTSKQANK</sequence>
<gene>
    <name evidence="1" type="ORF">B7692_04255</name>
</gene>
<accession>A0A1X1L758</accession>
<dbReference type="Proteomes" id="UP000193206">
    <property type="component" value="Unassembled WGS sequence"/>
</dbReference>
<evidence type="ECO:0000313" key="2">
    <source>
        <dbReference type="Proteomes" id="UP000193206"/>
    </source>
</evidence>
<protein>
    <submittedName>
        <fullName evidence="1">Transposase</fullName>
    </submittedName>
</protein>
<comment type="caution">
    <text evidence="1">The sequence shown here is derived from an EMBL/GenBank/DDBJ whole genome shotgun (WGS) entry which is preliminary data.</text>
</comment>
<reference evidence="1 2" key="1">
    <citation type="journal article" date="2016" name="Eur. J. Clin. Microbiol. Infect. Dis.">
        <title>Whole genome sequencing as a tool for phylogenetic analysis of clinical strains of Mitis group streptococci.</title>
        <authorList>
            <person name="Rasmussen L.H."/>
            <person name="Dargis R."/>
            <person name="Hojholt K."/>
            <person name="Christensen J.J."/>
            <person name="Skovgaard O."/>
            <person name="Justesen U.S."/>
            <person name="Rosenvinge F.S."/>
            <person name="Moser C."/>
            <person name="Lukjancenko O."/>
            <person name="Rasmussen S."/>
            <person name="Nielsen X.C."/>
        </authorList>
    </citation>
    <scope>NUCLEOTIDE SEQUENCE [LARGE SCALE GENOMIC DNA]</scope>
    <source>
        <strain evidence="1 2">B_009152_10</strain>
    </source>
</reference>
<dbReference type="RefSeq" id="WP_084930001.1">
    <property type="nucleotide sequence ID" value="NZ_NCVN01000016.1"/>
</dbReference>
<dbReference type="AlphaFoldDB" id="A0A1X1L758"/>
<dbReference type="EMBL" id="NCVN01000016">
    <property type="protein sequence ID" value="ORP07546.1"/>
    <property type="molecule type" value="Genomic_DNA"/>
</dbReference>
<organism evidence="1 2">
    <name type="scientific">Streptococcus mitis</name>
    <dbReference type="NCBI Taxonomy" id="28037"/>
    <lineage>
        <taxon>Bacteria</taxon>
        <taxon>Bacillati</taxon>
        <taxon>Bacillota</taxon>
        <taxon>Bacilli</taxon>
        <taxon>Lactobacillales</taxon>
        <taxon>Streptococcaceae</taxon>
        <taxon>Streptococcus</taxon>
        <taxon>Streptococcus mitis group</taxon>
    </lineage>
</organism>
<name>A0A1X1L758_STRMT</name>
<evidence type="ECO:0000313" key="1">
    <source>
        <dbReference type="EMBL" id="ORP07546.1"/>
    </source>
</evidence>